<name>A0AAD6AGP2_9TELE</name>
<dbReference type="AlphaFoldDB" id="A0AAD6AGP2"/>
<proteinExistence type="predicted"/>
<evidence type="ECO:0000313" key="1">
    <source>
        <dbReference type="EMBL" id="KAJ4924407.1"/>
    </source>
</evidence>
<gene>
    <name evidence="1" type="ORF">JOQ06_000647</name>
</gene>
<dbReference type="EMBL" id="JAPTMU010000023">
    <property type="protein sequence ID" value="KAJ4924407.1"/>
    <property type="molecule type" value="Genomic_DNA"/>
</dbReference>
<accession>A0AAD6AGP2</accession>
<organism evidence="1 2">
    <name type="scientific">Pogonophryne albipinna</name>
    <dbReference type="NCBI Taxonomy" id="1090488"/>
    <lineage>
        <taxon>Eukaryota</taxon>
        <taxon>Metazoa</taxon>
        <taxon>Chordata</taxon>
        <taxon>Craniata</taxon>
        <taxon>Vertebrata</taxon>
        <taxon>Euteleostomi</taxon>
        <taxon>Actinopterygii</taxon>
        <taxon>Neopterygii</taxon>
        <taxon>Teleostei</taxon>
        <taxon>Neoteleostei</taxon>
        <taxon>Acanthomorphata</taxon>
        <taxon>Eupercaria</taxon>
        <taxon>Perciformes</taxon>
        <taxon>Notothenioidei</taxon>
        <taxon>Pogonophryne</taxon>
    </lineage>
</organism>
<keyword evidence="2" id="KW-1185">Reference proteome</keyword>
<dbReference type="Proteomes" id="UP001219934">
    <property type="component" value="Unassembled WGS sequence"/>
</dbReference>
<comment type="caution">
    <text evidence="1">The sequence shown here is derived from an EMBL/GenBank/DDBJ whole genome shotgun (WGS) entry which is preliminary data.</text>
</comment>
<reference evidence="1" key="1">
    <citation type="submission" date="2022-11" db="EMBL/GenBank/DDBJ databases">
        <title>Chromosome-level genome of Pogonophryne albipinna.</title>
        <authorList>
            <person name="Jo E."/>
        </authorList>
    </citation>
    <scope>NUCLEOTIDE SEQUENCE</scope>
    <source>
        <strain evidence="1">SGF0006</strain>
        <tissue evidence="1">Muscle</tissue>
    </source>
</reference>
<sequence>MSAEFLEQIRGQPGFFFLHSCYSEYRTPYMLSSGPELDTGALMPRTDPIRPPTHVHEDLCSGRIYLLHFE</sequence>
<evidence type="ECO:0000313" key="2">
    <source>
        <dbReference type="Proteomes" id="UP001219934"/>
    </source>
</evidence>
<protein>
    <submittedName>
        <fullName evidence="1">Uncharacterized protein</fullName>
    </submittedName>
</protein>